<feature type="transmembrane region" description="Helical" evidence="1">
    <location>
        <begin position="21"/>
        <end position="45"/>
    </location>
</feature>
<dbReference type="PANTHER" id="PTHR33833:SF3">
    <property type="entry name" value="YCF49-LIKE PROTEIN"/>
    <property type="match status" value="1"/>
</dbReference>
<dbReference type="Proteomes" id="UP000660262">
    <property type="component" value="Unassembled WGS sequence"/>
</dbReference>
<dbReference type="AlphaFoldDB" id="A0A830H6T0"/>
<feature type="transmembrane region" description="Helical" evidence="1">
    <location>
        <begin position="207"/>
        <end position="227"/>
    </location>
</feature>
<feature type="transmembrane region" description="Helical" evidence="1">
    <location>
        <begin position="65"/>
        <end position="82"/>
    </location>
</feature>
<proteinExistence type="predicted"/>
<accession>A0A830H6T0</accession>
<evidence type="ECO:0000313" key="2">
    <source>
        <dbReference type="EMBL" id="GHP01411.1"/>
    </source>
</evidence>
<keyword evidence="3" id="KW-1185">Reference proteome</keyword>
<keyword evidence="1" id="KW-1133">Transmembrane helix</keyword>
<dbReference type="EMBL" id="BNJQ01000001">
    <property type="protein sequence ID" value="GHP01411.1"/>
    <property type="molecule type" value="Genomic_DNA"/>
</dbReference>
<name>A0A830H6T0_9CHLO</name>
<dbReference type="InterPro" id="IPR021995">
    <property type="entry name" value="DUF3593"/>
</dbReference>
<gene>
    <name evidence="2" type="ORF">PPROV_000016700</name>
</gene>
<organism evidence="2 3">
    <name type="scientific">Pycnococcus provasolii</name>
    <dbReference type="NCBI Taxonomy" id="41880"/>
    <lineage>
        <taxon>Eukaryota</taxon>
        <taxon>Viridiplantae</taxon>
        <taxon>Chlorophyta</taxon>
        <taxon>Pseudoscourfieldiophyceae</taxon>
        <taxon>Pseudoscourfieldiales</taxon>
        <taxon>Pycnococcaceae</taxon>
        <taxon>Pycnococcus</taxon>
    </lineage>
</organism>
<feature type="transmembrane region" description="Helical" evidence="1">
    <location>
        <begin position="383"/>
        <end position="405"/>
    </location>
</feature>
<feature type="transmembrane region" description="Helical" evidence="1">
    <location>
        <begin position="344"/>
        <end position="362"/>
    </location>
</feature>
<dbReference type="Pfam" id="PF10693">
    <property type="entry name" value="DUF2499"/>
    <property type="match status" value="1"/>
</dbReference>
<evidence type="ECO:0000256" key="1">
    <source>
        <dbReference type="SAM" id="Phobius"/>
    </source>
</evidence>
<dbReference type="PANTHER" id="PTHR33833">
    <property type="entry name" value="NUCLEOLAR-LIKE PROTEIN-RELATED"/>
    <property type="match status" value="1"/>
</dbReference>
<protein>
    <submittedName>
        <fullName evidence="2">Uncharacterized protein</fullName>
    </submittedName>
</protein>
<dbReference type="InterPro" id="IPR019634">
    <property type="entry name" value="Uncharacterised_Ycf49"/>
</dbReference>
<feature type="transmembrane region" description="Helical" evidence="1">
    <location>
        <begin position="94"/>
        <end position="113"/>
    </location>
</feature>
<feature type="transmembrane region" description="Helical" evidence="1">
    <location>
        <begin position="171"/>
        <end position="195"/>
    </location>
</feature>
<evidence type="ECO:0000313" key="3">
    <source>
        <dbReference type="Proteomes" id="UP000660262"/>
    </source>
</evidence>
<dbReference type="Pfam" id="PF12159">
    <property type="entry name" value="DUF3593"/>
    <property type="match status" value="1"/>
</dbReference>
<feature type="transmembrane region" description="Helical" evidence="1">
    <location>
        <begin position="239"/>
        <end position="259"/>
    </location>
</feature>
<feature type="transmembrane region" description="Helical" evidence="1">
    <location>
        <begin position="133"/>
        <end position="151"/>
    </location>
</feature>
<dbReference type="OrthoDB" id="196633at2759"/>
<reference evidence="2" key="1">
    <citation type="submission" date="2020-10" db="EMBL/GenBank/DDBJ databases">
        <title>Unveiling of a novel bifunctional photoreceptor, Dualchrome1, isolated from a cosmopolitan green alga.</title>
        <authorList>
            <person name="Suzuki S."/>
            <person name="Kawachi M."/>
        </authorList>
    </citation>
    <scope>NUCLEOTIDE SEQUENCE</scope>
    <source>
        <strain evidence="2">NIES 2893</strain>
    </source>
</reference>
<keyword evidence="1" id="KW-0812">Transmembrane</keyword>
<sequence>MSTQVFIRIPRWRYGVEIGAHLLLVLLVVVVTLVFVNSVATVAATDAWSVTANGLPTALAGIETKLFQAGLAPYLVYLWFLGQPQTKTPPLTNFGARFLLLFVFATIPAGIVAKTVYGDILSNVDVLHGSSEALLTLSNLFFALGFARALAAETQDSDVSGDVPFKGVGKLVAVALAGCGALAFAAPALLGGVMHDEPTNALSLPTWAVHVSSITEWSVAMSLVWAYGDASGNQAWKGLTWAMAPFLASGLSACTFHVFYNVPELGALVPLQALLTLSGNTACAFAAYRISSAASTASTPASPAEPLDLDEDSVILKLALLSAGGAAFVKYGELLVGDFPFSPSYPTALTMILLPTALYMAYLTRPRGTGEPLSMETVKSYGLAGTLSYILIELGFWAIAFPLALSWYKVAEGSWLDLSNAADKAKLLGAGTVFINGVRLLVPLRLGAAIALAPTVDRVLKGVRGEEEEEA</sequence>
<keyword evidence="1" id="KW-0472">Membrane</keyword>
<comment type="caution">
    <text evidence="2">The sequence shown here is derived from an EMBL/GenBank/DDBJ whole genome shotgun (WGS) entry which is preliminary data.</text>
</comment>